<dbReference type="InterPro" id="IPR003660">
    <property type="entry name" value="HAMP_dom"/>
</dbReference>
<dbReference type="SMART" id="SM00283">
    <property type="entry name" value="MA"/>
    <property type="match status" value="1"/>
</dbReference>
<keyword evidence="4" id="KW-1133">Transmembrane helix</keyword>
<dbReference type="Pfam" id="PF18947">
    <property type="entry name" value="HAMP_2"/>
    <property type="match status" value="1"/>
</dbReference>
<keyword evidence="3" id="KW-0807">Transducer</keyword>
<dbReference type="Pfam" id="PF00015">
    <property type="entry name" value="MCPsignal"/>
    <property type="match status" value="1"/>
</dbReference>
<dbReference type="Proteomes" id="UP001156691">
    <property type="component" value="Unassembled WGS sequence"/>
</dbReference>
<dbReference type="PROSITE" id="PS50885">
    <property type="entry name" value="HAMP"/>
    <property type="match status" value="2"/>
</dbReference>
<dbReference type="RefSeq" id="WP_284342559.1">
    <property type="nucleotide sequence ID" value="NZ_BSNS01000023.1"/>
</dbReference>
<evidence type="ECO:0008006" key="9">
    <source>
        <dbReference type="Google" id="ProtNLM"/>
    </source>
</evidence>
<dbReference type="PROSITE" id="PS50111">
    <property type="entry name" value="CHEMOTAXIS_TRANSDUC_2"/>
    <property type="match status" value="1"/>
</dbReference>
<keyword evidence="4" id="KW-0812">Transmembrane</keyword>
<feature type="domain" description="Methyl-accepting transducer" evidence="5">
    <location>
        <begin position="425"/>
        <end position="654"/>
    </location>
</feature>
<dbReference type="CDD" id="cd06225">
    <property type="entry name" value="HAMP"/>
    <property type="match status" value="1"/>
</dbReference>
<feature type="domain" description="HAMP" evidence="6">
    <location>
        <begin position="340"/>
        <end position="375"/>
    </location>
</feature>
<sequence length="715" mass="77084">MNMSTIRARTILAGGCVLAALGLITFSGFQTRSAAGAVKAAYESQTYSLELAQELLSDTQNLTRYARTYASTADPFYEEQYNRILAIRSGEAPRPEEFQRIYWSFYDAERRPPRPDTATTVPLQELMRQAGFTKAEFDLLARSQSLSNELVALEVKAMNAVKGIFADNQGNYTVHREPDLQLATQLLNSPEYHGYAADIQEPLDEFNVQLAARTQNAIEQAEAGQTFALTMLIGCTMLTIMVCGAFGLYLARSVLAPMGRLTAVMGKLTQGDHDITVEGKDRSDELGSMAKAVEVFRENGIRIAALGEEEAERTRTAAKRAQMMQDFQNAFDSVVEATNNGDFSKRIDASFNDQDIDRISTNFNAMLETVNAGLDEAGDVLAGLAKADLTLRMKGNYRGAFAELKQDTNAVAEKLNEVVSQLRHTSSALRSATGEILAGSNDLSERTTKQAAAIEETSAAMDQLSSTVVDNAKKAEEASERSEAATRLANEGGEVMDRATGAMERITASSAKISNIIGMIDDIAFQTNLLALNASVEAARAGEAGKGFAVVAVEVRRLAQSAAEASSEVKVLIEQSSQEVDTGSKFVAEAASKLASILGAVQDNSVLMKAISTGSREQSSAIAEVSTAVRQMDEMTQHNAALVEETNAAIEQTEAQAVDLDRIIAVFKTAENTGQQSFQGAAERSPIKKLQQKAKAAVSYLSNGNAAVSTDWDEF</sequence>
<dbReference type="Pfam" id="PF00672">
    <property type="entry name" value="HAMP"/>
    <property type="match status" value="1"/>
</dbReference>
<proteinExistence type="inferred from homology"/>
<dbReference type="SMART" id="SM00304">
    <property type="entry name" value="HAMP"/>
    <property type="match status" value="2"/>
</dbReference>
<evidence type="ECO:0000256" key="4">
    <source>
        <dbReference type="SAM" id="Phobius"/>
    </source>
</evidence>
<dbReference type="PANTHER" id="PTHR43531:SF11">
    <property type="entry name" value="METHYL-ACCEPTING CHEMOTAXIS PROTEIN 3"/>
    <property type="match status" value="1"/>
</dbReference>
<dbReference type="SUPFAM" id="SSF58104">
    <property type="entry name" value="Methyl-accepting chemotaxis protein (MCP) signaling domain"/>
    <property type="match status" value="1"/>
</dbReference>
<evidence type="ECO:0000256" key="1">
    <source>
        <dbReference type="ARBA" id="ARBA00022500"/>
    </source>
</evidence>
<evidence type="ECO:0000259" key="5">
    <source>
        <dbReference type="PROSITE" id="PS50111"/>
    </source>
</evidence>
<name>A0ABQ5WCC2_9HYPH</name>
<dbReference type="EMBL" id="BSNS01000023">
    <property type="protein sequence ID" value="GLQ57160.1"/>
    <property type="molecule type" value="Genomic_DNA"/>
</dbReference>
<keyword evidence="1" id="KW-0145">Chemotaxis</keyword>
<dbReference type="InterPro" id="IPR004090">
    <property type="entry name" value="Chemotax_Me-accpt_rcpt"/>
</dbReference>
<protein>
    <recommendedName>
        <fullName evidence="9">Methyl-accepting chemotaxis protein</fullName>
    </recommendedName>
</protein>
<organism evidence="7 8">
    <name type="scientific">Devosia nitrariae</name>
    <dbReference type="NCBI Taxonomy" id="2071872"/>
    <lineage>
        <taxon>Bacteria</taxon>
        <taxon>Pseudomonadati</taxon>
        <taxon>Pseudomonadota</taxon>
        <taxon>Alphaproteobacteria</taxon>
        <taxon>Hyphomicrobiales</taxon>
        <taxon>Devosiaceae</taxon>
        <taxon>Devosia</taxon>
    </lineage>
</organism>
<keyword evidence="4" id="KW-0472">Membrane</keyword>
<dbReference type="InterPro" id="IPR051310">
    <property type="entry name" value="MCP_chemotaxis"/>
</dbReference>
<dbReference type="CDD" id="cd11386">
    <property type="entry name" value="MCP_signal"/>
    <property type="match status" value="1"/>
</dbReference>
<dbReference type="Gene3D" id="6.10.340.10">
    <property type="match status" value="1"/>
</dbReference>
<comment type="caution">
    <text evidence="7">The sequence shown here is derived from an EMBL/GenBank/DDBJ whole genome shotgun (WGS) entry which is preliminary data.</text>
</comment>
<evidence type="ECO:0000256" key="2">
    <source>
        <dbReference type="ARBA" id="ARBA00029447"/>
    </source>
</evidence>
<dbReference type="PRINTS" id="PR00260">
    <property type="entry name" value="CHEMTRNSDUCR"/>
</dbReference>
<dbReference type="Gene3D" id="1.10.287.950">
    <property type="entry name" value="Methyl-accepting chemotaxis protein"/>
    <property type="match status" value="1"/>
</dbReference>
<gene>
    <name evidence="7" type="ORF">GCM10010862_44190</name>
</gene>
<comment type="similarity">
    <text evidence="2">Belongs to the methyl-accepting chemotaxis (MCP) protein family.</text>
</comment>
<evidence type="ECO:0000259" key="6">
    <source>
        <dbReference type="PROSITE" id="PS50885"/>
    </source>
</evidence>
<feature type="domain" description="HAMP" evidence="6">
    <location>
        <begin position="252"/>
        <end position="305"/>
    </location>
</feature>
<dbReference type="SUPFAM" id="SSF158472">
    <property type="entry name" value="HAMP domain-like"/>
    <property type="match status" value="1"/>
</dbReference>
<accession>A0ABQ5WCC2</accession>
<evidence type="ECO:0000313" key="8">
    <source>
        <dbReference type="Proteomes" id="UP001156691"/>
    </source>
</evidence>
<dbReference type="InterPro" id="IPR004089">
    <property type="entry name" value="MCPsignal_dom"/>
</dbReference>
<keyword evidence="8" id="KW-1185">Reference proteome</keyword>
<evidence type="ECO:0000313" key="7">
    <source>
        <dbReference type="EMBL" id="GLQ57160.1"/>
    </source>
</evidence>
<evidence type="ECO:0000256" key="3">
    <source>
        <dbReference type="PROSITE-ProRule" id="PRU00284"/>
    </source>
</evidence>
<dbReference type="PANTHER" id="PTHR43531">
    <property type="entry name" value="PROTEIN ICFG"/>
    <property type="match status" value="1"/>
</dbReference>
<reference evidence="8" key="1">
    <citation type="journal article" date="2019" name="Int. J. Syst. Evol. Microbiol.">
        <title>The Global Catalogue of Microorganisms (GCM) 10K type strain sequencing project: providing services to taxonomists for standard genome sequencing and annotation.</title>
        <authorList>
            <consortium name="The Broad Institute Genomics Platform"/>
            <consortium name="The Broad Institute Genome Sequencing Center for Infectious Disease"/>
            <person name="Wu L."/>
            <person name="Ma J."/>
        </authorList>
    </citation>
    <scope>NUCLEOTIDE SEQUENCE [LARGE SCALE GENOMIC DNA]</scope>
    <source>
        <strain evidence="8">NBRC 112416</strain>
    </source>
</reference>
<feature type="transmembrane region" description="Helical" evidence="4">
    <location>
        <begin position="227"/>
        <end position="251"/>
    </location>
</feature>